<dbReference type="EMBL" id="JFHD01000015">
    <property type="protein sequence ID" value="KDR29096.1"/>
    <property type="molecule type" value="Genomic_DNA"/>
</dbReference>
<reference evidence="1 2" key="1">
    <citation type="submission" date="2014-03" db="EMBL/GenBank/DDBJ databases">
        <title>Draft Genome Sequences of Four Burkholderia Strains.</title>
        <authorList>
            <person name="Liu X.Y."/>
            <person name="Li C.X."/>
            <person name="Xu J.H."/>
        </authorList>
    </citation>
    <scope>NUCLEOTIDE SEQUENCE [LARGE SCALE GENOMIC DNA]</scope>
    <source>
        <strain evidence="1 2">OP-1</strain>
    </source>
</reference>
<proteinExistence type="predicted"/>
<accession>A0A656QIQ8</accession>
<name>A0A656QIQ8_9BURK</name>
<dbReference type="AlphaFoldDB" id="A0A656QIQ8"/>
<keyword evidence="2" id="KW-1185">Reference proteome</keyword>
<comment type="caution">
    <text evidence="1">The sequence shown here is derived from an EMBL/GenBank/DDBJ whole genome shotgun (WGS) entry which is preliminary data.</text>
</comment>
<organism evidence="1 2">
    <name type="scientific">Caballeronia zhejiangensis</name>
    <dbReference type="NCBI Taxonomy" id="871203"/>
    <lineage>
        <taxon>Bacteria</taxon>
        <taxon>Pseudomonadati</taxon>
        <taxon>Pseudomonadota</taxon>
        <taxon>Betaproteobacteria</taxon>
        <taxon>Burkholderiales</taxon>
        <taxon>Burkholderiaceae</taxon>
        <taxon>Caballeronia</taxon>
    </lineage>
</organism>
<gene>
    <name evidence="1" type="ORF">BG60_08770</name>
</gene>
<sequence>MNQYDLVSAIQCLQQELDTSLLSDKQCAVRIYTLIKQIEAASIMDDRLKHDLMMVEFLLVLKRRQQALDRLKSAVVATYLRA</sequence>
<evidence type="ECO:0000313" key="1">
    <source>
        <dbReference type="EMBL" id="KDR29096.1"/>
    </source>
</evidence>
<evidence type="ECO:0000313" key="2">
    <source>
        <dbReference type="Proteomes" id="UP000027451"/>
    </source>
</evidence>
<dbReference type="Proteomes" id="UP000027451">
    <property type="component" value="Unassembled WGS sequence"/>
</dbReference>
<protein>
    <submittedName>
        <fullName evidence="1">Uncharacterized protein</fullName>
    </submittedName>
</protein>